<organism evidence="2 3">
    <name type="scientific">Pontibacter populi</name>
    <dbReference type="NCBI Taxonomy" id="890055"/>
    <lineage>
        <taxon>Bacteria</taxon>
        <taxon>Pseudomonadati</taxon>
        <taxon>Bacteroidota</taxon>
        <taxon>Cytophagia</taxon>
        <taxon>Cytophagales</taxon>
        <taxon>Hymenobacteraceae</taxon>
        <taxon>Pontibacter</taxon>
    </lineage>
</organism>
<keyword evidence="3" id="KW-1185">Reference proteome</keyword>
<dbReference type="RefSeq" id="WP_199108271.1">
    <property type="nucleotide sequence ID" value="NZ_JAHWXQ010000001.1"/>
</dbReference>
<gene>
    <name evidence="2" type="ORF">KYK27_01345</name>
</gene>
<evidence type="ECO:0008006" key="4">
    <source>
        <dbReference type="Google" id="ProtNLM"/>
    </source>
</evidence>
<evidence type="ECO:0000313" key="2">
    <source>
        <dbReference type="EMBL" id="MBW3363669.1"/>
    </source>
</evidence>
<evidence type="ECO:0000313" key="3">
    <source>
        <dbReference type="Proteomes" id="UP000774935"/>
    </source>
</evidence>
<dbReference type="Proteomes" id="UP000774935">
    <property type="component" value="Unassembled WGS sequence"/>
</dbReference>
<sequence>MLRALSISLFLLLNLLGTVKGQSVSKLEIKAGQVYVVGSDNRLIVDTLVLHDKAEIKFVANKTGTMVVKAAYVGDDCTITSRGSDGEHGKSNVPATNGENGGNLELNLHFIKLGSLAIDTRGGAGGKGYTGKNGSKPVTQKVATKVMGTDGNYSTVYQTTIVKTGSEGESGTAAGAGGSGGDLTLTYSSDGFVINFNRNARYSQKATRHINIMTQAGKTGIPGKDGRSYVGFQEAGSAVITGAPIPAPHQKQTDGQLKLINSSPN</sequence>
<accession>A0ABS6X7Q3</accession>
<name>A0ABS6X7Q3_9BACT</name>
<evidence type="ECO:0000256" key="1">
    <source>
        <dbReference type="SAM" id="MobiDB-lite"/>
    </source>
</evidence>
<feature type="region of interest" description="Disordered" evidence="1">
    <location>
        <begin position="81"/>
        <end position="100"/>
    </location>
</feature>
<reference evidence="2 3" key="1">
    <citation type="submission" date="2021-07" db="EMBL/GenBank/DDBJ databases">
        <authorList>
            <person name="Kim M.K."/>
        </authorList>
    </citation>
    <scope>NUCLEOTIDE SEQUENCE [LARGE SCALE GENOMIC DNA]</scope>
    <source>
        <strain evidence="2 3">HLY7-15</strain>
    </source>
</reference>
<dbReference type="EMBL" id="JAHWXQ010000001">
    <property type="protein sequence ID" value="MBW3363669.1"/>
    <property type="molecule type" value="Genomic_DNA"/>
</dbReference>
<protein>
    <recommendedName>
        <fullName evidence="4">Auto-transporter adhesin head GIN domain-containing protein</fullName>
    </recommendedName>
</protein>
<proteinExistence type="predicted"/>
<comment type="caution">
    <text evidence="2">The sequence shown here is derived from an EMBL/GenBank/DDBJ whole genome shotgun (WGS) entry which is preliminary data.</text>
</comment>